<keyword evidence="2" id="KW-1185">Reference proteome</keyword>
<proteinExistence type="predicted"/>
<evidence type="ECO:0000313" key="1">
    <source>
        <dbReference type="EMBL" id="CAG9320748.1"/>
    </source>
</evidence>
<name>A0AAU9JAZ4_9CILI</name>
<accession>A0AAU9JAZ4</accession>
<dbReference type="AlphaFoldDB" id="A0AAU9JAZ4"/>
<evidence type="ECO:0000313" key="2">
    <source>
        <dbReference type="Proteomes" id="UP001162131"/>
    </source>
</evidence>
<dbReference type="EMBL" id="CAJZBQ010000027">
    <property type="protein sequence ID" value="CAG9320748.1"/>
    <property type="molecule type" value="Genomic_DNA"/>
</dbReference>
<dbReference type="Proteomes" id="UP001162131">
    <property type="component" value="Unassembled WGS sequence"/>
</dbReference>
<gene>
    <name evidence="1" type="ORF">BSTOLATCC_MIC27328</name>
</gene>
<reference evidence="1" key="1">
    <citation type="submission" date="2021-09" db="EMBL/GenBank/DDBJ databases">
        <authorList>
            <consortium name="AG Swart"/>
            <person name="Singh M."/>
            <person name="Singh A."/>
            <person name="Seah K."/>
            <person name="Emmerich C."/>
        </authorList>
    </citation>
    <scope>NUCLEOTIDE SEQUENCE</scope>
    <source>
        <strain evidence="1">ATCC30299</strain>
    </source>
</reference>
<organism evidence="1 2">
    <name type="scientific">Blepharisma stoltei</name>
    <dbReference type="NCBI Taxonomy" id="1481888"/>
    <lineage>
        <taxon>Eukaryota</taxon>
        <taxon>Sar</taxon>
        <taxon>Alveolata</taxon>
        <taxon>Ciliophora</taxon>
        <taxon>Postciliodesmatophora</taxon>
        <taxon>Heterotrichea</taxon>
        <taxon>Heterotrichida</taxon>
        <taxon>Blepharismidae</taxon>
        <taxon>Blepharisma</taxon>
    </lineage>
</organism>
<comment type="caution">
    <text evidence="1">The sequence shown here is derived from an EMBL/GenBank/DDBJ whole genome shotgun (WGS) entry which is preliminary data.</text>
</comment>
<sequence length="331" mass="38224">MSLKDRQTDDLRNILRAETINRNRLVQKLTDISRTGWIVNIKTFIKDRQRICDGNCRNVFLESQLFKAPPCDIHAFCTNCLFYHIESKLIADPFHLEHLYCSKCELEGNLVQISPEIIQGNFNIQYYQDIYRQKQQEYMNSEMPRRDPIPFAATPIIGLQTIQNDIMIGEPAVNSQLSDQSSGATAFRRCFETLNTIKNNVRIRIESTEEIINPKAKHEFLELKILAQRTSYRAISEFMDHNSALTIAYSNFNPDGETGFYKFLKKISQPPSKDKSYFIECELLTEGDIITGKPKKGDAGKTEHPKIYSDDDFYYISKHEAILSLCIAHTE</sequence>
<protein>
    <submittedName>
        <fullName evidence="1">Uncharacterized protein</fullName>
    </submittedName>
</protein>